<comment type="caution">
    <text evidence="4">The sequence shown here is derived from an EMBL/GenBank/DDBJ whole genome shotgun (WGS) entry which is preliminary data.</text>
</comment>
<comment type="similarity">
    <text evidence="1">Belongs to the glycosyl hydrolase 16 family.</text>
</comment>
<dbReference type="CDD" id="cd08023">
    <property type="entry name" value="GH16_laminarinase_like"/>
    <property type="match status" value="1"/>
</dbReference>
<dbReference type="EMBL" id="JAUFPT010000020">
    <property type="protein sequence ID" value="MDN3570465.1"/>
    <property type="molecule type" value="Genomic_DNA"/>
</dbReference>
<keyword evidence="5" id="KW-1185">Reference proteome</keyword>
<dbReference type="Pfam" id="PF00722">
    <property type="entry name" value="Glyco_hydro_16"/>
    <property type="match status" value="1"/>
</dbReference>
<dbReference type="InterPro" id="IPR050546">
    <property type="entry name" value="Glycosyl_Hydrlase_16"/>
</dbReference>
<feature type="compositionally biased region" description="Low complexity" evidence="2">
    <location>
        <begin position="213"/>
        <end position="246"/>
    </location>
</feature>
<organism evidence="4 5">
    <name type="scientific">Methylobacterium longum</name>
    <dbReference type="NCBI Taxonomy" id="767694"/>
    <lineage>
        <taxon>Bacteria</taxon>
        <taxon>Pseudomonadati</taxon>
        <taxon>Pseudomonadota</taxon>
        <taxon>Alphaproteobacteria</taxon>
        <taxon>Hyphomicrobiales</taxon>
        <taxon>Methylobacteriaceae</taxon>
        <taxon>Methylobacterium</taxon>
    </lineage>
</organism>
<feature type="compositionally biased region" description="Low complexity" evidence="2">
    <location>
        <begin position="353"/>
        <end position="372"/>
    </location>
</feature>
<feature type="domain" description="GH16" evidence="3">
    <location>
        <begin position="1"/>
        <end position="187"/>
    </location>
</feature>
<protein>
    <submittedName>
        <fullName evidence="4">Family 16 glycosylhydrolase</fullName>
    </submittedName>
</protein>
<dbReference type="RefSeq" id="WP_238291512.1">
    <property type="nucleotide sequence ID" value="NZ_BPQS01000039.1"/>
</dbReference>
<dbReference type="PROSITE" id="PS51762">
    <property type="entry name" value="GH16_2"/>
    <property type="match status" value="1"/>
</dbReference>
<dbReference type="InterPro" id="IPR000757">
    <property type="entry name" value="Beta-glucanase-like"/>
</dbReference>
<gene>
    <name evidence="4" type="ORF">QWZ18_07495</name>
</gene>
<feature type="region of interest" description="Disordered" evidence="2">
    <location>
        <begin position="1"/>
        <end position="21"/>
    </location>
</feature>
<evidence type="ECO:0000313" key="5">
    <source>
        <dbReference type="Proteomes" id="UP001244297"/>
    </source>
</evidence>
<dbReference type="SUPFAM" id="SSF49899">
    <property type="entry name" value="Concanavalin A-like lectins/glucanases"/>
    <property type="match status" value="1"/>
</dbReference>
<name>A0ABT8AKX3_9HYPH</name>
<evidence type="ECO:0000259" key="3">
    <source>
        <dbReference type="PROSITE" id="PS51762"/>
    </source>
</evidence>
<dbReference type="PANTHER" id="PTHR10963:SF55">
    <property type="entry name" value="GLYCOSIDE HYDROLASE FAMILY 16 PROTEIN"/>
    <property type="match status" value="1"/>
</dbReference>
<accession>A0ABT8AKX3</accession>
<feature type="region of interest" description="Disordered" evidence="2">
    <location>
        <begin position="213"/>
        <end position="388"/>
    </location>
</feature>
<feature type="compositionally biased region" description="Low complexity" evidence="2">
    <location>
        <begin position="319"/>
        <end position="337"/>
    </location>
</feature>
<sequence>MQGGALTITAKPDPTTSGYPGSWESGLITTQGNFSQKYGHFEVRADFSSQSGAWDAFWLMPDKQIADPNKAGGWQELDVVEHYGNYDAGVYSTIHTTDSQNGVPWQDNRQVFSASANPAGYHTYGVNWQSDRISFYVDGELKGSQATPSDMRSPMYLMTNLATQDGASGGSIASHIDYIRAYSNDPNATAVTQGAVSAPDGRDPGLYGARAATATASGGTGTSSGTTTGQTATAGQTTTTATNTSGPGDNPGRSTTGQSDGNTVSGGTTASSGDTATNTGPSPTLAGADTDHQLTTGAANTASTPSQTEPVVVAPQAPSLSSAGSTGTAASGSETQSVPTATVADHTVPVSPPGTDTVPTPAATTSSTPVDTGSAPNPVAATSTGYNGLPSSTGGNDAFRAFTASPKARAAALSAQKKIVQYAEKHPESAGLANRMLETLMHFW</sequence>
<dbReference type="Gene3D" id="2.60.120.200">
    <property type="match status" value="1"/>
</dbReference>
<feature type="compositionally biased region" description="Polar residues" evidence="2">
    <location>
        <begin position="293"/>
        <end position="309"/>
    </location>
</feature>
<dbReference type="InterPro" id="IPR013320">
    <property type="entry name" value="ConA-like_dom_sf"/>
</dbReference>
<dbReference type="PANTHER" id="PTHR10963">
    <property type="entry name" value="GLYCOSYL HYDROLASE-RELATED"/>
    <property type="match status" value="1"/>
</dbReference>
<evidence type="ECO:0000256" key="1">
    <source>
        <dbReference type="ARBA" id="ARBA00006865"/>
    </source>
</evidence>
<evidence type="ECO:0000256" key="2">
    <source>
        <dbReference type="SAM" id="MobiDB-lite"/>
    </source>
</evidence>
<reference evidence="5" key="1">
    <citation type="journal article" date="2019" name="Int. J. Syst. Evol. Microbiol.">
        <title>The Global Catalogue of Microorganisms (GCM) 10K type strain sequencing project: providing services to taxonomists for standard genome sequencing and annotation.</title>
        <authorList>
            <consortium name="The Broad Institute Genomics Platform"/>
            <consortium name="The Broad Institute Genome Sequencing Center for Infectious Disease"/>
            <person name="Wu L."/>
            <person name="Ma J."/>
        </authorList>
    </citation>
    <scope>NUCLEOTIDE SEQUENCE [LARGE SCALE GENOMIC DNA]</scope>
    <source>
        <strain evidence="5">CECT 7806</strain>
    </source>
</reference>
<dbReference type="Proteomes" id="UP001244297">
    <property type="component" value="Unassembled WGS sequence"/>
</dbReference>
<feature type="compositionally biased region" description="Low complexity" evidence="2">
    <location>
        <begin position="261"/>
        <end position="280"/>
    </location>
</feature>
<proteinExistence type="inferred from homology"/>
<evidence type="ECO:0000313" key="4">
    <source>
        <dbReference type="EMBL" id="MDN3570465.1"/>
    </source>
</evidence>